<gene>
    <name evidence="6" type="ORF">ENR64_22620</name>
</gene>
<feature type="transmembrane region" description="Helical" evidence="5">
    <location>
        <begin position="207"/>
        <end position="225"/>
    </location>
</feature>
<feature type="transmembrane region" description="Helical" evidence="5">
    <location>
        <begin position="295"/>
        <end position="318"/>
    </location>
</feature>
<feature type="transmembrane region" description="Helical" evidence="5">
    <location>
        <begin position="393"/>
        <end position="413"/>
    </location>
</feature>
<protein>
    <recommendedName>
        <fullName evidence="7">Sodium dependent transporter</fullName>
    </recommendedName>
</protein>
<comment type="subcellular location">
    <subcellularLocation>
        <location evidence="1">Membrane</location>
        <topology evidence="1">Multi-pass membrane protein</topology>
    </subcellularLocation>
</comment>
<keyword evidence="3 5" id="KW-1133">Transmembrane helix</keyword>
<evidence type="ECO:0008006" key="7">
    <source>
        <dbReference type="Google" id="ProtNLM"/>
    </source>
</evidence>
<dbReference type="PANTHER" id="PTHR10361:SF28">
    <property type="entry name" value="P3 PROTEIN-RELATED"/>
    <property type="match status" value="1"/>
</dbReference>
<keyword evidence="4 5" id="KW-0472">Membrane</keyword>
<proteinExistence type="predicted"/>
<dbReference type="Gene3D" id="1.20.1530.20">
    <property type="match status" value="1"/>
</dbReference>
<evidence type="ECO:0000256" key="5">
    <source>
        <dbReference type="SAM" id="Phobius"/>
    </source>
</evidence>
<feature type="transmembrane region" description="Helical" evidence="5">
    <location>
        <begin position="338"/>
        <end position="356"/>
    </location>
</feature>
<reference evidence="6" key="1">
    <citation type="journal article" date="2020" name="mSystems">
        <title>Genome- and Community-Level Interaction Insights into Carbon Utilization and Element Cycling Functions of Hydrothermarchaeota in Hydrothermal Sediment.</title>
        <authorList>
            <person name="Zhou Z."/>
            <person name="Liu Y."/>
            <person name="Xu W."/>
            <person name="Pan J."/>
            <person name="Luo Z.H."/>
            <person name="Li M."/>
        </authorList>
    </citation>
    <scope>NUCLEOTIDE SEQUENCE [LARGE SCALE GENOMIC DNA]</scope>
    <source>
        <strain evidence="6">SpSt-418</strain>
    </source>
</reference>
<dbReference type="InterPro" id="IPR038770">
    <property type="entry name" value="Na+/solute_symporter_sf"/>
</dbReference>
<dbReference type="InterPro" id="IPR002657">
    <property type="entry name" value="BilAc:Na_symport/Acr3"/>
</dbReference>
<feature type="transmembrane region" description="Helical" evidence="5">
    <location>
        <begin position="237"/>
        <end position="259"/>
    </location>
</feature>
<sequence>MKTKWIQAQLHPLQRYLSNLVRQSSKRPWVLGSLAICTLFLTIGLMLPTLVVAPAQSVLAQSPPPEAPSPALSPGPGEDAVVSAADTALLFENQQYAVRVFKENDQVFANLYDKQSQTHKKLPVSITPAGDPQKDPTQYLATIGDQQYTITVNPRGTSELTILKGGTVIYRQSSNQITIARKGPEASAQPEPDNPTRDLVKTIFSNFAKLTIFTLMFSMGLRWTFEDVVWLWQQPSLLVRSLFSVLVAVPLLGVILTLIPVLSVSERLAIGAMIACPGAPTIPFKSLKLHGYEKYIASLQFAVCTLAVVSVPLVVMILSQFYPNDAWVSGLTIAKQIFFAQLLPLGLGVLLAQYVPKLADELIEPISKLANLLFLLLAIVLLVISLHKVLSTPLMTILVMVLIAISSLACGHFLGGPRSDTRTTLAYATATRNAGLAILLVSLNFPNLDYFKGDMINALITYALIAAIVAVPYTAWQKQSPVASLEQAEQV</sequence>
<evidence type="ECO:0000256" key="3">
    <source>
        <dbReference type="ARBA" id="ARBA00022989"/>
    </source>
</evidence>
<feature type="transmembrane region" description="Helical" evidence="5">
    <location>
        <begin position="425"/>
        <end position="443"/>
    </location>
</feature>
<evidence type="ECO:0000256" key="1">
    <source>
        <dbReference type="ARBA" id="ARBA00004141"/>
    </source>
</evidence>
<feature type="transmembrane region" description="Helical" evidence="5">
    <location>
        <begin position="29"/>
        <end position="53"/>
    </location>
</feature>
<name>A0A7C3KI91_9CYAN</name>
<dbReference type="Pfam" id="PF01758">
    <property type="entry name" value="SBF"/>
    <property type="match status" value="1"/>
</dbReference>
<dbReference type="AlphaFoldDB" id="A0A7C3KI91"/>
<comment type="caution">
    <text evidence="6">The sequence shown here is derived from an EMBL/GenBank/DDBJ whole genome shotgun (WGS) entry which is preliminary data.</text>
</comment>
<organism evidence="6">
    <name type="scientific">Oscillatoriales cyanobacterium SpSt-418</name>
    <dbReference type="NCBI Taxonomy" id="2282169"/>
    <lineage>
        <taxon>Bacteria</taxon>
        <taxon>Bacillati</taxon>
        <taxon>Cyanobacteriota</taxon>
        <taxon>Cyanophyceae</taxon>
        <taxon>Oscillatoriophycideae</taxon>
        <taxon>Oscillatoriales</taxon>
    </lineage>
</organism>
<dbReference type="InterPro" id="IPR004710">
    <property type="entry name" value="Bilac:Na_transpt"/>
</dbReference>
<keyword evidence="2 5" id="KW-0812">Transmembrane</keyword>
<feature type="transmembrane region" description="Helical" evidence="5">
    <location>
        <begin position="368"/>
        <end position="387"/>
    </location>
</feature>
<evidence type="ECO:0000256" key="2">
    <source>
        <dbReference type="ARBA" id="ARBA00022692"/>
    </source>
</evidence>
<dbReference type="GO" id="GO:0016020">
    <property type="term" value="C:membrane"/>
    <property type="evidence" value="ECO:0007669"/>
    <property type="project" value="UniProtKB-SubCell"/>
</dbReference>
<evidence type="ECO:0000256" key="4">
    <source>
        <dbReference type="ARBA" id="ARBA00023136"/>
    </source>
</evidence>
<dbReference type="PANTHER" id="PTHR10361">
    <property type="entry name" value="SODIUM-BILE ACID COTRANSPORTER"/>
    <property type="match status" value="1"/>
</dbReference>
<dbReference type="EMBL" id="DSRU01000324">
    <property type="protein sequence ID" value="HFN00489.1"/>
    <property type="molecule type" value="Genomic_DNA"/>
</dbReference>
<evidence type="ECO:0000313" key="6">
    <source>
        <dbReference type="EMBL" id="HFN00489.1"/>
    </source>
</evidence>
<accession>A0A7C3KI91</accession>
<feature type="transmembrane region" description="Helical" evidence="5">
    <location>
        <begin position="455"/>
        <end position="476"/>
    </location>
</feature>